<protein>
    <recommendedName>
        <fullName evidence="4">CCHC-type domain-containing protein</fullName>
    </recommendedName>
</protein>
<feature type="region of interest" description="Disordered" evidence="1">
    <location>
        <begin position="80"/>
        <end position="99"/>
    </location>
</feature>
<keyword evidence="3" id="KW-1185">Reference proteome</keyword>
<comment type="caution">
    <text evidence="2">The sequence shown here is derived from an EMBL/GenBank/DDBJ whole genome shotgun (WGS) entry which is preliminary data.</text>
</comment>
<evidence type="ECO:0000313" key="2">
    <source>
        <dbReference type="EMBL" id="GJS54261.1"/>
    </source>
</evidence>
<evidence type="ECO:0000313" key="3">
    <source>
        <dbReference type="Proteomes" id="UP001151760"/>
    </source>
</evidence>
<organism evidence="2 3">
    <name type="scientific">Tanacetum coccineum</name>
    <dbReference type="NCBI Taxonomy" id="301880"/>
    <lineage>
        <taxon>Eukaryota</taxon>
        <taxon>Viridiplantae</taxon>
        <taxon>Streptophyta</taxon>
        <taxon>Embryophyta</taxon>
        <taxon>Tracheophyta</taxon>
        <taxon>Spermatophyta</taxon>
        <taxon>Magnoliopsida</taxon>
        <taxon>eudicotyledons</taxon>
        <taxon>Gunneridae</taxon>
        <taxon>Pentapetalae</taxon>
        <taxon>asterids</taxon>
        <taxon>campanulids</taxon>
        <taxon>Asterales</taxon>
        <taxon>Asteraceae</taxon>
        <taxon>Asteroideae</taxon>
        <taxon>Anthemideae</taxon>
        <taxon>Anthemidinae</taxon>
        <taxon>Tanacetum</taxon>
    </lineage>
</organism>
<evidence type="ECO:0000256" key="1">
    <source>
        <dbReference type="SAM" id="MobiDB-lite"/>
    </source>
</evidence>
<name>A0ABQ4WN05_9ASTR</name>
<sequence>MITNTNNRTRDRTRAGLMLQGLCAPKCHKCNRVGHLACDYRSTANVNTTNNQRGTGAGQKPTYFEYGTQGHFKRECLKLKNNNRGNQGGNGNAQQKCMR</sequence>
<evidence type="ECO:0008006" key="4">
    <source>
        <dbReference type="Google" id="ProtNLM"/>
    </source>
</evidence>
<gene>
    <name evidence="2" type="ORF">Tco_0627623</name>
</gene>
<dbReference type="EMBL" id="BQNB010008784">
    <property type="protein sequence ID" value="GJS54261.1"/>
    <property type="molecule type" value="Genomic_DNA"/>
</dbReference>
<proteinExistence type="predicted"/>
<dbReference type="Proteomes" id="UP001151760">
    <property type="component" value="Unassembled WGS sequence"/>
</dbReference>
<reference evidence="2" key="2">
    <citation type="submission" date="2022-01" db="EMBL/GenBank/DDBJ databases">
        <authorList>
            <person name="Yamashiro T."/>
            <person name="Shiraishi A."/>
            <person name="Satake H."/>
            <person name="Nakayama K."/>
        </authorList>
    </citation>
    <scope>NUCLEOTIDE SEQUENCE</scope>
</reference>
<accession>A0ABQ4WN05</accession>
<reference evidence="2" key="1">
    <citation type="journal article" date="2022" name="Int. J. Mol. Sci.">
        <title>Draft Genome of Tanacetum Coccineum: Genomic Comparison of Closely Related Tanacetum-Family Plants.</title>
        <authorList>
            <person name="Yamashiro T."/>
            <person name="Shiraishi A."/>
            <person name="Nakayama K."/>
            <person name="Satake H."/>
        </authorList>
    </citation>
    <scope>NUCLEOTIDE SEQUENCE</scope>
</reference>
<dbReference type="Gene3D" id="4.10.60.10">
    <property type="entry name" value="Zinc finger, CCHC-type"/>
    <property type="match status" value="1"/>
</dbReference>